<sequence length="60" mass="7183">MIESYRIERESEADAYLSDLLAKEEYRSMLEVEHRANKFIPDDDELRSYFINKAREILVA</sequence>
<name>A0A2S7E5L6_9XANT</name>
<evidence type="ECO:0000313" key="2">
    <source>
        <dbReference type="Proteomes" id="UP000239939"/>
    </source>
</evidence>
<reference evidence="2" key="1">
    <citation type="submission" date="2016-08" db="EMBL/GenBank/DDBJ databases">
        <authorList>
            <person name="Merda D."/>
            <person name="Briand M."/>
            <person name="Taghouti G."/>
            <person name="Carrere S."/>
            <person name="Gouzy J."/>
            <person name="Portier P."/>
            <person name="Jacques M.-A."/>
            <person name="Fischer-Le Saux M."/>
        </authorList>
    </citation>
    <scope>NUCLEOTIDE SEQUENCE [LARGE SCALE GENOMIC DNA]</scope>
    <source>
        <strain evidence="2">CFBP1817</strain>
    </source>
</reference>
<dbReference type="Proteomes" id="UP000239939">
    <property type="component" value="Unassembled WGS sequence"/>
</dbReference>
<dbReference type="EMBL" id="MDEJ01000240">
    <property type="protein sequence ID" value="PPU85021.1"/>
    <property type="molecule type" value="Genomic_DNA"/>
</dbReference>
<evidence type="ECO:0000313" key="1">
    <source>
        <dbReference type="EMBL" id="PPU85021.1"/>
    </source>
</evidence>
<keyword evidence="2" id="KW-1185">Reference proteome</keyword>
<proteinExistence type="predicted"/>
<protein>
    <submittedName>
        <fullName evidence="1">Uncharacterized protein</fullName>
    </submittedName>
</protein>
<dbReference type="RefSeq" id="WP_128418453.1">
    <property type="nucleotide sequence ID" value="NZ_MDEJ01000240.1"/>
</dbReference>
<comment type="caution">
    <text evidence="1">The sequence shown here is derived from an EMBL/GenBank/DDBJ whole genome shotgun (WGS) entry which is preliminary data.</text>
</comment>
<organism evidence="1 2">
    <name type="scientific">Xanthomonas populi</name>
    <dbReference type="NCBI Taxonomy" id="53414"/>
    <lineage>
        <taxon>Bacteria</taxon>
        <taxon>Pseudomonadati</taxon>
        <taxon>Pseudomonadota</taxon>
        <taxon>Gammaproteobacteria</taxon>
        <taxon>Lysobacterales</taxon>
        <taxon>Lysobacteraceae</taxon>
        <taxon>Xanthomonas</taxon>
    </lineage>
</organism>
<gene>
    <name evidence="1" type="ORF">XpopCFBP1817_19985</name>
</gene>
<dbReference type="AlphaFoldDB" id="A0A2S7E5L6"/>
<dbReference type="OrthoDB" id="9887190at2"/>
<accession>A0A2S7E5L6</accession>